<protein>
    <recommendedName>
        <fullName evidence="11">Cytochrome b5 heme-binding domain-containing protein</fullName>
    </recommendedName>
</protein>
<name>A0A8F3AHU1_CANAR</name>
<dbReference type="InterPro" id="IPR017771">
    <property type="entry name" value="Cyanamide_hydratase_HD"/>
</dbReference>
<dbReference type="PROSITE" id="PS00191">
    <property type="entry name" value="CYTOCHROME_B5_1"/>
    <property type="match status" value="1"/>
</dbReference>
<dbReference type="SUPFAM" id="SSF109604">
    <property type="entry name" value="HD-domain/PDEase-like"/>
    <property type="match status" value="1"/>
</dbReference>
<dbReference type="AlphaFoldDB" id="A0A8F3AHU1"/>
<dbReference type="PROSITE" id="PS51831">
    <property type="entry name" value="HD"/>
    <property type="match status" value="1"/>
</dbReference>
<dbReference type="SMART" id="SM00471">
    <property type="entry name" value="HDc"/>
    <property type="match status" value="1"/>
</dbReference>
<dbReference type="Gene3D" id="3.10.120.10">
    <property type="entry name" value="Cytochrome b5-like heme/steroid binding domain"/>
    <property type="match status" value="1"/>
</dbReference>
<evidence type="ECO:0000256" key="4">
    <source>
        <dbReference type="ARBA" id="ARBA00022723"/>
    </source>
</evidence>
<dbReference type="InterPro" id="IPR006674">
    <property type="entry name" value="HD_domain"/>
</dbReference>
<dbReference type="InterPro" id="IPR018506">
    <property type="entry name" value="Cyt_B5_heme-BS"/>
</dbReference>
<dbReference type="GO" id="GO:0046872">
    <property type="term" value="F:metal ion binding"/>
    <property type="evidence" value="ECO:0007669"/>
    <property type="project" value="UniProtKB-UniRule"/>
</dbReference>
<keyword evidence="6 7" id="KW-0472">Membrane</keyword>
<dbReference type="SUPFAM" id="SSF55856">
    <property type="entry name" value="Cytochrome b5-like heme/steroid binding domain"/>
    <property type="match status" value="1"/>
</dbReference>
<dbReference type="EMBL" id="CP076753">
    <property type="protein sequence ID" value="QWW25163.1"/>
    <property type="molecule type" value="Genomic_DNA"/>
</dbReference>
<dbReference type="InterPro" id="IPR001199">
    <property type="entry name" value="Cyt_B5-like_heme/steroid-bd"/>
</dbReference>
<evidence type="ECO:0000256" key="1">
    <source>
        <dbReference type="ARBA" id="ARBA00004370"/>
    </source>
</evidence>
<evidence type="ECO:0000256" key="2">
    <source>
        <dbReference type="ARBA" id="ARBA00022617"/>
    </source>
</evidence>
<comment type="similarity">
    <text evidence="7">Belongs to the cytochrome b5 family.</text>
</comment>
<dbReference type="NCBIfam" id="TIGR03401">
    <property type="entry name" value="cyanamide_fam"/>
    <property type="match status" value="1"/>
</dbReference>
<reference evidence="10" key="1">
    <citation type="submission" date="2021-06" db="EMBL/GenBank/DDBJ databases">
        <title>Candida auris outbreak in lebanese hospital.</title>
        <authorList>
            <person name="Finianos M."/>
        </authorList>
    </citation>
    <scope>NUCLEOTIDE SEQUENCE</scope>
    <source>
        <strain evidence="10">CA7LBN</strain>
    </source>
</reference>
<evidence type="ECO:0000256" key="3">
    <source>
        <dbReference type="ARBA" id="ARBA00022692"/>
    </source>
</evidence>
<dbReference type="InterPro" id="IPR003607">
    <property type="entry name" value="HD/PDEase_dom"/>
</dbReference>
<keyword evidence="2 7" id="KW-0349">Heme</keyword>
<evidence type="ECO:0000256" key="5">
    <source>
        <dbReference type="ARBA" id="ARBA00023004"/>
    </source>
</evidence>
<dbReference type="GO" id="GO:0020037">
    <property type="term" value="F:heme binding"/>
    <property type="evidence" value="ECO:0007669"/>
    <property type="project" value="UniProtKB-UniRule"/>
</dbReference>
<keyword evidence="3 7" id="KW-0812">Transmembrane</keyword>
<keyword evidence="7" id="KW-1133">Transmembrane helix</keyword>
<keyword evidence="4 7" id="KW-0479">Metal-binding</keyword>
<dbReference type="Gene3D" id="1.10.3210.10">
    <property type="entry name" value="Hypothetical protein af1432"/>
    <property type="match status" value="1"/>
</dbReference>
<evidence type="ECO:0000256" key="6">
    <source>
        <dbReference type="ARBA" id="ARBA00023136"/>
    </source>
</evidence>
<dbReference type="PROSITE" id="PS50255">
    <property type="entry name" value="CYTOCHROME_B5_2"/>
    <property type="match status" value="1"/>
</dbReference>
<evidence type="ECO:0008006" key="11">
    <source>
        <dbReference type="Google" id="ProtNLM"/>
    </source>
</evidence>
<dbReference type="Pfam" id="PF00173">
    <property type="entry name" value="Cyt-b5"/>
    <property type="match status" value="1"/>
</dbReference>
<feature type="domain" description="HD" evidence="9">
    <location>
        <begin position="51"/>
        <end position="160"/>
    </location>
</feature>
<dbReference type="PANTHER" id="PTHR35569:SF1">
    <property type="entry name" value="CYANAMIDE HYDRATASE DDI2-RELATED"/>
    <property type="match status" value="1"/>
</dbReference>
<dbReference type="CDD" id="cd00077">
    <property type="entry name" value="HDc"/>
    <property type="match status" value="1"/>
</dbReference>
<evidence type="ECO:0000256" key="7">
    <source>
        <dbReference type="RuleBase" id="RU362121"/>
    </source>
</evidence>
<dbReference type="Pfam" id="PF01966">
    <property type="entry name" value="HD"/>
    <property type="match status" value="1"/>
</dbReference>
<gene>
    <name evidence="10" type="ORF">CA7LBN_004045</name>
</gene>
<dbReference type="Proteomes" id="UP000825438">
    <property type="component" value="Chromosome V"/>
</dbReference>
<dbReference type="PRINTS" id="PR00363">
    <property type="entry name" value="CYTOCHROMEB5"/>
</dbReference>
<evidence type="ECO:0000259" key="8">
    <source>
        <dbReference type="PROSITE" id="PS50255"/>
    </source>
</evidence>
<accession>A0A8F3AHU1</accession>
<proteinExistence type="inferred from homology"/>
<feature type="domain" description="Cytochrome b5 heme-binding" evidence="8">
    <location>
        <begin position="256"/>
        <end position="332"/>
    </location>
</feature>
<dbReference type="GO" id="GO:0016020">
    <property type="term" value="C:membrane"/>
    <property type="evidence" value="ECO:0007669"/>
    <property type="project" value="UniProtKB-SubCell"/>
</dbReference>
<sequence length="375" mass="41800">MCKYGFEKIERDPTKAITFEFTPTPQKPEIPDSPADRVALAYASKELPQKVLYHSIRVYLYSVAIINDLFKDWELDKSVLFTTCLLHDIGTTEKNMAATKMSFEFYGGILAKNFVEEEFKDKTFAEAVCEAVIRHQDIGDTGYITTLGFILQIATILDNVGKHTQYIHPDTLDFVNKKYSREGWLDCFAASTDNENAKKPWGHTSKLGVPDFSKAILANSLKYTKHIFSRNLLQLLLQHLLLQPIIMSETEGTVQDKYYSIEEVQKHNTTDDLWVVYNGQVYDVTPYLDEHPGGEEVIADVAGTDATEAFNDIGHSDDAHDIMKGLRLGKLEGGTIVETQGVTSAGSTAEVSGIPFPVLAAAVFALAAGVYFYIN</sequence>
<organism evidence="10">
    <name type="scientific">Candidozyma auris</name>
    <name type="common">Yeast</name>
    <name type="synonym">Candida auris</name>
    <dbReference type="NCBI Taxonomy" id="498019"/>
    <lineage>
        <taxon>Eukaryota</taxon>
        <taxon>Fungi</taxon>
        <taxon>Dikarya</taxon>
        <taxon>Ascomycota</taxon>
        <taxon>Saccharomycotina</taxon>
        <taxon>Pichiomycetes</taxon>
        <taxon>Metschnikowiaceae</taxon>
        <taxon>Candidozyma</taxon>
    </lineage>
</organism>
<dbReference type="InterPro" id="IPR036400">
    <property type="entry name" value="Cyt_B5-like_heme/steroid_sf"/>
</dbReference>
<feature type="transmembrane region" description="Helical" evidence="7">
    <location>
        <begin position="354"/>
        <end position="374"/>
    </location>
</feature>
<comment type="subcellular location">
    <subcellularLocation>
        <location evidence="1">Membrane</location>
    </subcellularLocation>
</comment>
<evidence type="ECO:0000259" key="9">
    <source>
        <dbReference type="PROSITE" id="PS51831"/>
    </source>
</evidence>
<dbReference type="PANTHER" id="PTHR35569">
    <property type="entry name" value="CYANAMIDE HYDRATASE DDI2-RELATED"/>
    <property type="match status" value="1"/>
</dbReference>
<dbReference type="FunFam" id="3.10.120.10:FF:000002">
    <property type="entry name" value="Cytochrome b5 type B"/>
    <property type="match status" value="1"/>
</dbReference>
<dbReference type="SMART" id="SM01117">
    <property type="entry name" value="Cyt-b5"/>
    <property type="match status" value="1"/>
</dbReference>
<keyword evidence="5 7" id="KW-0408">Iron</keyword>
<evidence type="ECO:0000313" key="10">
    <source>
        <dbReference type="EMBL" id="QWW25163.1"/>
    </source>
</evidence>